<comment type="caution">
    <text evidence="1">The sequence shown here is derived from an EMBL/GenBank/DDBJ whole genome shotgun (WGS) entry which is preliminary data.</text>
</comment>
<evidence type="ECO:0000313" key="1">
    <source>
        <dbReference type="EMBL" id="GHC75275.1"/>
    </source>
</evidence>
<dbReference type="Proteomes" id="UP000641137">
    <property type="component" value="Unassembled WGS sequence"/>
</dbReference>
<name>A0A8J3GJ10_9HYPH</name>
<accession>A0A8J3GJ10</accession>
<dbReference type="RefSeq" id="WP_189490639.1">
    <property type="nucleotide sequence ID" value="NZ_BMZO01000008.1"/>
</dbReference>
<reference evidence="1" key="2">
    <citation type="submission" date="2020-09" db="EMBL/GenBank/DDBJ databases">
        <authorList>
            <person name="Sun Q."/>
            <person name="Kim S."/>
        </authorList>
    </citation>
    <scope>NUCLEOTIDE SEQUENCE</scope>
    <source>
        <strain evidence="1">KCTC 42097</strain>
    </source>
</reference>
<evidence type="ECO:0000313" key="2">
    <source>
        <dbReference type="Proteomes" id="UP000641137"/>
    </source>
</evidence>
<protein>
    <submittedName>
        <fullName evidence="1">Uncharacterized protein</fullName>
    </submittedName>
</protein>
<organism evidence="1 2">
    <name type="scientific">Limoniibacter endophyticus</name>
    <dbReference type="NCBI Taxonomy" id="1565040"/>
    <lineage>
        <taxon>Bacteria</taxon>
        <taxon>Pseudomonadati</taxon>
        <taxon>Pseudomonadota</taxon>
        <taxon>Alphaproteobacteria</taxon>
        <taxon>Hyphomicrobiales</taxon>
        <taxon>Bartonellaceae</taxon>
        <taxon>Limoniibacter</taxon>
    </lineage>
</organism>
<proteinExistence type="predicted"/>
<reference evidence="1" key="1">
    <citation type="journal article" date="2014" name="Int. J. Syst. Evol. Microbiol.">
        <title>Complete genome sequence of Corynebacterium casei LMG S-19264T (=DSM 44701T), isolated from a smear-ripened cheese.</title>
        <authorList>
            <consortium name="US DOE Joint Genome Institute (JGI-PGF)"/>
            <person name="Walter F."/>
            <person name="Albersmeier A."/>
            <person name="Kalinowski J."/>
            <person name="Ruckert C."/>
        </authorList>
    </citation>
    <scope>NUCLEOTIDE SEQUENCE</scope>
    <source>
        <strain evidence="1">KCTC 42097</strain>
    </source>
</reference>
<gene>
    <name evidence="1" type="ORF">GCM10010136_24900</name>
</gene>
<sequence length="59" mass="6708">MAAKARNFFSSAVHALMNARERQAERYVHGALLNLDDATLRSYGYSRSDLSKRPVSYMI</sequence>
<keyword evidence="2" id="KW-1185">Reference proteome</keyword>
<dbReference type="AlphaFoldDB" id="A0A8J3GJ10"/>
<dbReference type="EMBL" id="BMZO01000008">
    <property type="protein sequence ID" value="GHC75275.1"/>
    <property type="molecule type" value="Genomic_DNA"/>
</dbReference>